<dbReference type="PROSITE" id="PS50294">
    <property type="entry name" value="WD_REPEATS_REGION"/>
    <property type="match status" value="1"/>
</dbReference>
<name>A0AAV7E6N2_ARIFI</name>
<dbReference type="SUPFAM" id="SSF50998">
    <property type="entry name" value="Quinoprotein alcohol dehydrogenase-like"/>
    <property type="match status" value="1"/>
</dbReference>
<evidence type="ECO:0000256" key="1">
    <source>
        <dbReference type="ARBA" id="ARBA00004496"/>
    </source>
</evidence>
<dbReference type="PROSITE" id="PS50082">
    <property type="entry name" value="WD_REPEATS_2"/>
    <property type="match status" value="2"/>
</dbReference>
<evidence type="ECO:0000256" key="3">
    <source>
        <dbReference type="ARBA" id="ARBA00022574"/>
    </source>
</evidence>
<comment type="similarity">
    <text evidence="6">Belongs to the WD repeat WDR6 family.</text>
</comment>
<dbReference type="Gene3D" id="2.130.10.10">
    <property type="entry name" value="YVTN repeat-like/Quinoprotein amine dehydrogenase"/>
    <property type="match status" value="5"/>
</dbReference>
<reference evidence="9 10" key="1">
    <citation type="submission" date="2021-07" db="EMBL/GenBank/DDBJ databases">
        <title>The Aristolochia fimbriata genome: insights into angiosperm evolution, floral development and chemical biosynthesis.</title>
        <authorList>
            <person name="Jiao Y."/>
        </authorList>
    </citation>
    <scope>NUCLEOTIDE SEQUENCE [LARGE SCALE GENOMIC DNA]</scope>
    <source>
        <strain evidence="9">IBCAS-2021</strain>
        <tissue evidence="9">Leaf</tissue>
    </source>
</reference>
<dbReference type="PANTHER" id="PTHR14344:SF3">
    <property type="entry name" value="WD REPEAT-CONTAINING PROTEIN 6"/>
    <property type="match status" value="1"/>
</dbReference>
<dbReference type="GO" id="GO:0030488">
    <property type="term" value="P:tRNA methylation"/>
    <property type="evidence" value="ECO:0007669"/>
    <property type="project" value="TreeGrafter"/>
</dbReference>
<dbReference type="InterPro" id="IPR001680">
    <property type="entry name" value="WD40_rpt"/>
</dbReference>
<sequence length="1344" mass="150358">MATNPAQWRLHAGQYLGEISALSFLSLPDHSFLPLLLVGTGSQIVLDDIETGEIFNTFKVFEGIRVHGISCSSLDSSSSDSFTEHAFQVAVFGERRVKLFRLHLNLNKGQQLRTAVSNELILIESLPRFSHWVMDVCFLEDSLCSGKKNHLVVGLSNNSVCFWDICRSFLSIEVTNTERCLLYSMRFWGNCIESLRVASGTIFNDIIIWKLVASELASNLTSSAERSCHLDTLSFNNDVLLGKQYNSVNMLKLKGHEGSIFRISWSLDGSKVISASDDRSALVWHVIEQKEYSDGLKEASAPDVLADLVLFGHNARVWDCYISDTIIITAGEDCTCRVWNVDGTELMVIKEHIGRGIWRCLYDPGSSVLVTAGFDSAVKVHSIPVPSAAKIENSFVEQSKQKREVFTICTLNLVEQLGPINSKSEYVRCLEFAREDILYVATNHGYVYHVKLENPGEVKWTKLVRVSEEVPIICMDLLLTGDSHLSSDQEVQVAVGDGKGNATVLKVINSACALKEVRSFSWSAEKERQLLGIYWCKQLGCRYLFTANPGGRINLWCIHEASEGPKNFSVTSLIAEFTSCFGSRIMCLDASFQEEVLVAGDQRGNLILFPLPKDFQNGTLIGSESKIKALTYFKGAHGISSVSSISIARSKFNEVEISSTGGDGCICHFVFHEDLQSLEFLGMEQVKELSLIQSVFANSRLEEDMRLENYAIGFASTDFIIWDLISETKVLAVPCGGWRRPYTYYLGTAPRTQNCFAYLKDQNIHVYRLWFPETSGRRLPQLLHMQFHGREIHSLCFVFGSLLRSNNDYCHSSKSCWIATGCEDGTVRLTRYASSTRSWLTSKYLGEHVGGSAVKSLCFISKIYTFRNEHLNTSYNQNIEHPSKDSQDCQMLLISVGAKQVLTSWALRKEGNQKKDLFSMASQNLENIAFKWLSSHMPPKFSSSRKNLKTVEMKQEVASKLVVWEHNENDWRYLAVTAFLVRSPGCRLTVCFVVVACSDATLTLRALLLPSRLWYDVALLVPHSSPVLALQHLVIPTYSSNGGWTQNGNSYLVVCGSTDGSITFWDMTDTVEDFMLKISTIQPEKFIDCKGRPRTGRGSQGGRWWRSLSSQSSEKGPIGPVVGFNSTKESEHIDCQPDQVTRMASSVENSPTIDSSLGICELWPLHVVDSVHQSGVNCLHISRRSKVLKDIKSDSIFCVLSGGDDQAVSCIAFDWAAQEVNLRLDVKEQISDQGKGINRKSYFHGADNRLNVLCQDRIESAHSSAVKGIWTDGDWVFSTGLDQRVRCWHLSESGELFEHSHLVVSVPEPETLDAHLCERNRYQIAVGGRGMQMIEFSTPNFPQQ</sequence>
<evidence type="ECO:0000256" key="8">
    <source>
        <dbReference type="SAM" id="MobiDB-lite"/>
    </source>
</evidence>
<keyword evidence="10" id="KW-1185">Reference proteome</keyword>
<dbReference type="PANTHER" id="PTHR14344">
    <property type="entry name" value="WD REPEAT PROTEIN"/>
    <property type="match status" value="1"/>
</dbReference>
<dbReference type="Proteomes" id="UP000825729">
    <property type="component" value="Unassembled WGS sequence"/>
</dbReference>
<evidence type="ECO:0000256" key="5">
    <source>
        <dbReference type="ARBA" id="ARBA00022737"/>
    </source>
</evidence>
<dbReference type="Pfam" id="PF00400">
    <property type="entry name" value="WD40"/>
    <property type="match status" value="5"/>
</dbReference>
<keyword evidence="2" id="KW-0963">Cytoplasm</keyword>
<dbReference type="SUPFAM" id="SSF50978">
    <property type="entry name" value="WD40 repeat-like"/>
    <property type="match status" value="2"/>
</dbReference>
<dbReference type="InterPro" id="IPR051973">
    <property type="entry name" value="tRNA_Anticodon_Mtase-Reg"/>
</dbReference>
<proteinExistence type="inferred from homology"/>
<comment type="caution">
    <text evidence="9">The sequence shown here is derived from an EMBL/GenBank/DDBJ whole genome shotgun (WGS) entry which is preliminary data.</text>
</comment>
<dbReference type="InterPro" id="IPR019775">
    <property type="entry name" value="WD40_repeat_CS"/>
</dbReference>
<comment type="subcellular location">
    <subcellularLocation>
        <location evidence="1">Cytoplasm</location>
    </subcellularLocation>
</comment>
<dbReference type="InterPro" id="IPR015943">
    <property type="entry name" value="WD40/YVTN_repeat-like_dom_sf"/>
</dbReference>
<feature type="region of interest" description="Disordered" evidence="8">
    <location>
        <begin position="1090"/>
        <end position="1120"/>
    </location>
</feature>
<protein>
    <recommendedName>
        <fullName evidence="11">WD repeat-containing protein 6</fullName>
    </recommendedName>
</protein>
<dbReference type="GO" id="GO:0005737">
    <property type="term" value="C:cytoplasm"/>
    <property type="evidence" value="ECO:0007669"/>
    <property type="project" value="UniProtKB-SubCell"/>
</dbReference>
<dbReference type="InterPro" id="IPR036322">
    <property type="entry name" value="WD40_repeat_dom_sf"/>
</dbReference>
<evidence type="ECO:0000256" key="4">
    <source>
        <dbReference type="ARBA" id="ARBA00022694"/>
    </source>
</evidence>
<keyword evidence="4" id="KW-0819">tRNA processing</keyword>
<organism evidence="9 10">
    <name type="scientific">Aristolochia fimbriata</name>
    <name type="common">White veined hardy Dutchman's pipe vine</name>
    <dbReference type="NCBI Taxonomy" id="158543"/>
    <lineage>
        <taxon>Eukaryota</taxon>
        <taxon>Viridiplantae</taxon>
        <taxon>Streptophyta</taxon>
        <taxon>Embryophyta</taxon>
        <taxon>Tracheophyta</taxon>
        <taxon>Spermatophyta</taxon>
        <taxon>Magnoliopsida</taxon>
        <taxon>Magnoliidae</taxon>
        <taxon>Piperales</taxon>
        <taxon>Aristolochiaceae</taxon>
        <taxon>Aristolochia</taxon>
    </lineage>
</organism>
<keyword evidence="5" id="KW-0677">Repeat</keyword>
<gene>
    <name evidence="9" type="ORF">H6P81_015406</name>
</gene>
<evidence type="ECO:0000313" key="10">
    <source>
        <dbReference type="Proteomes" id="UP000825729"/>
    </source>
</evidence>
<dbReference type="SMART" id="SM00320">
    <property type="entry name" value="WD40"/>
    <property type="match status" value="10"/>
</dbReference>
<evidence type="ECO:0000313" key="9">
    <source>
        <dbReference type="EMBL" id="KAG9444066.1"/>
    </source>
</evidence>
<accession>A0AAV7E6N2</accession>
<feature type="repeat" description="WD" evidence="7">
    <location>
        <begin position="253"/>
        <end position="294"/>
    </location>
</feature>
<evidence type="ECO:0000256" key="7">
    <source>
        <dbReference type="PROSITE-ProRule" id="PRU00221"/>
    </source>
</evidence>
<dbReference type="InterPro" id="IPR011047">
    <property type="entry name" value="Quinoprotein_ADH-like_sf"/>
</dbReference>
<dbReference type="EMBL" id="JAINDJ010000006">
    <property type="protein sequence ID" value="KAG9444066.1"/>
    <property type="molecule type" value="Genomic_DNA"/>
</dbReference>
<evidence type="ECO:0008006" key="11">
    <source>
        <dbReference type="Google" id="ProtNLM"/>
    </source>
</evidence>
<evidence type="ECO:0000256" key="6">
    <source>
        <dbReference type="ARBA" id="ARBA00038255"/>
    </source>
</evidence>
<keyword evidence="3 7" id="KW-0853">WD repeat</keyword>
<dbReference type="PROSITE" id="PS00678">
    <property type="entry name" value="WD_REPEATS_1"/>
    <property type="match status" value="1"/>
</dbReference>
<feature type="repeat" description="WD" evidence="7">
    <location>
        <begin position="310"/>
        <end position="349"/>
    </location>
</feature>
<evidence type="ECO:0000256" key="2">
    <source>
        <dbReference type="ARBA" id="ARBA00022490"/>
    </source>
</evidence>